<dbReference type="EMBL" id="BARS01021324">
    <property type="protein sequence ID" value="GAG02283.1"/>
    <property type="molecule type" value="Genomic_DNA"/>
</dbReference>
<comment type="caution">
    <text evidence="1">The sequence shown here is derived from an EMBL/GenBank/DDBJ whole genome shotgun (WGS) entry which is preliminary data.</text>
</comment>
<feature type="non-terminal residue" evidence="1">
    <location>
        <position position="102"/>
    </location>
</feature>
<evidence type="ECO:0000313" key="1">
    <source>
        <dbReference type="EMBL" id="GAG02283.1"/>
    </source>
</evidence>
<accession>X0UPQ7</accession>
<reference evidence="1" key="1">
    <citation type="journal article" date="2014" name="Front. Microbiol.">
        <title>High frequency of phylogenetically diverse reductive dehalogenase-homologous genes in deep subseafloor sedimentary metagenomes.</title>
        <authorList>
            <person name="Kawai M."/>
            <person name="Futagami T."/>
            <person name="Toyoda A."/>
            <person name="Takaki Y."/>
            <person name="Nishi S."/>
            <person name="Hori S."/>
            <person name="Arai W."/>
            <person name="Tsubouchi T."/>
            <person name="Morono Y."/>
            <person name="Uchiyama I."/>
            <person name="Ito T."/>
            <person name="Fujiyama A."/>
            <person name="Inagaki F."/>
            <person name="Takami H."/>
        </authorList>
    </citation>
    <scope>NUCLEOTIDE SEQUENCE</scope>
    <source>
        <strain evidence="1">Expedition CK06-06</strain>
    </source>
</reference>
<name>X0UPQ7_9ZZZZ</name>
<dbReference type="Pfam" id="PF04404">
    <property type="entry name" value="ERF"/>
    <property type="match status" value="1"/>
</dbReference>
<organism evidence="1">
    <name type="scientific">marine sediment metagenome</name>
    <dbReference type="NCBI Taxonomy" id="412755"/>
    <lineage>
        <taxon>unclassified sequences</taxon>
        <taxon>metagenomes</taxon>
        <taxon>ecological metagenomes</taxon>
    </lineage>
</organism>
<dbReference type="AlphaFoldDB" id="X0UPQ7"/>
<protein>
    <recommendedName>
        <fullName evidence="2">ERF family protein</fullName>
    </recommendedName>
</protein>
<sequence length="102" mass="10715">MNKSDEINELATALAKAQGSITNASKSSANPFFKSKYADLAEVINTVKPVFSEHGLSVTQLPAYENGLVSVETVLMHSSGQWLSSTISSPVAKQDAQGVGST</sequence>
<gene>
    <name evidence="1" type="ORF">S01H1_34263</name>
</gene>
<evidence type="ECO:0008006" key="2">
    <source>
        <dbReference type="Google" id="ProtNLM"/>
    </source>
</evidence>
<dbReference type="InterPro" id="IPR007499">
    <property type="entry name" value="ERF_bacteria_virus"/>
</dbReference>
<proteinExistence type="predicted"/>